<dbReference type="GO" id="GO:0046872">
    <property type="term" value="F:metal ion binding"/>
    <property type="evidence" value="ECO:0007669"/>
    <property type="project" value="UniProtKB-KW"/>
</dbReference>
<feature type="non-terminal residue" evidence="6">
    <location>
        <position position="270"/>
    </location>
</feature>
<keyword evidence="3" id="KW-0560">Oxidoreductase</keyword>
<name>X1CF37_9ZZZZ</name>
<evidence type="ECO:0000256" key="1">
    <source>
        <dbReference type="ARBA" id="ARBA00022485"/>
    </source>
</evidence>
<dbReference type="Gene3D" id="3.50.50.60">
    <property type="entry name" value="FAD/NAD(P)-binding domain"/>
    <property type="match status" value="1"/>
</dbReference>
<dbReference type="AlphaFoldDB" id="X1CF37"/>
<evidence type="ECO:0000256" key="2">
    <source>
        <dbReference type="ARBA" id="ARBA00022723"/>
    </source>
</evidence>
<sequence>CSNRTHESLFQRTIRKAELNPYLVELVNLQDQCTRVHQWNKELADRKAEELVRIAVGRISATQPLHKEIFVCQPTALVIGGGVAGMSAALAIADSGYDVHLVERSDMLGGNLLNLHYVVEGYNPQRLLRDLVNRVQAHQRIAVHTQTEVIDHGGHVGNFWAELQTSFHNGTVEMSRLEHGVTIVSTGGIEARKHPLLDYPQVITQQDLEEKIIHSPEEITALNDVVMIQCMQSEGTAEYCSRVCCTNMLKNAIRIKLFNPNCRVNVLYKN</sequence>
<protein>
    <recommendedName>
        <fullName evidence="7">FAD/NAD(P)-binding domain-containing protein</fullName>
    </recommendedName>
</protein>
<evidence type="ECO:0008006" key="7">
    <source>
        <dbReference type="Google" id="ProtNLM"/>
    </source>
</evidence>
<dbReference type="PANTHER" id="PTHR43498:SF1">
    <property type="entry name" value="COB--COM HETERODISULFIDE REDUCTASE IRON-SULFUR SUBUNIT A"/>
    <property type="match status" value="1"/>
</dbReference>
<dbReference type="GO" id="GO:0016491">
    <property type="term" value="F:oxidoreductase activity"/>
    <property type="evidence" value="ECO:0007669"/>
    <property type="project" value="UniProtKB-KW"/>
</dbReference>
<evidence type="ECO:0000256" key="5">
    <source>
        <dbReference type="ARBA" id="ARBA00023014"/>
    </source>
</evidence>
<dbReference type="InterPro" id="IPR039650">
    <property type="entry name" value="HdrA-like"/>
</dbReference>
<organism evidence="6">
    <name type="scientific">marine sediment metagenome</name>
    <dbReference type="NCBI Taxonomy" id="412755"/>
    <lineage>
        <taxon>unclassified sequences</taxon>
        <taxon>metagenomes</taxon>
        <taxon>ecological metagenomes</taxon>
    </lineage>
</organism>
<keyword evidence="4" id="KW-0408">Iron</keyword>
<dbReference type="EMBL" id="BART01028917">
    <property type="protein sequence ID" value="GAG94863.1"/>
    <property type="molecule type" value="Genomic_DNA"/>
</dbReference>
<dbReference type="Pfam" id="PF12831">
    <property type="entry name" value="FAD_oxidored"/>
    <property type="match status" value="1"/>
</dbReference>
<comment type="caution">
    <text evidence="6">The sequence shown here is derived from an EMBL/GenBank/DDBJ whole genome shotgun (WGS) entry which is preliminary data.</text>
</comment>
<gene>
    <name evidence="6" type="ORF">S01H4_50867</name>
</gene>
<feature type="non-terminal residue" evidence="6">
    <location>
        <position position="1"/>
    </location>
</feature>
<dbReference type="SUPFAM" id="SSF51971">
    <property type="entry name" value="Nucleotide-binding domain"/>
    <property type="match status" value="1"/>
</dbReference>
<dbReference type="InterPro" id="IPR036188">
    <property type="entry name" value="FAD/NAD-bd_sf"/>
</dbReference>
<proteinExistence type="predicted"/>
<dbReference type="PANTHER" id="PTHR43498">
    <property type="entry name" value="FERREDOXIN:COB-COM HETERODISULFIDE REDUCTASE SUBUNIT A"/>
    <property type="match status" value="1"/>
</dbReference>
<evidence type="ECO:0000313" key="6">
    <source>
        <dbReference type="EMBL" id="GAG94863.1"/>
    </source>
</evidence>
<keyword evidence="5" id="KW-0411">Iron-sulfur</keyword>
<reference evidence="6" key="1">
    <citation type="journal article" date="2014" name="Front. Microbiol.">
        <title>High frequency of phylogenetically diverse reductive dehalogenase-homologous genes in deep subseafloor sedimentary metagenomes.</title>
        <authorList>
            <person name="Kawai M."/>
            <person name="Futagami T."/>
            <person name="Toyoda A."/>
            <person name="Takaki Y."/>
            <person name="Nishi S."/>
            <person name="Hori S."/>
            <person name="Arai W."/>
            <person name="Tsubouchi T."/>
            <person name="Morono Y."/>
            <person name="Uchiyama I."/>
            <person name="Ito T."/>
            <person name="Fujiyama A."/>
            <person name="Inagaki F."/>
            <person name="Takami H."/>
        </authorList>
    </citation>
    <scope>NUCLEOTIDE SEQUENCE</scope>
    <source>
        <strain evidence="6">Expedition CK06-06</strain>
    </source>
</reference>
<evidence type="ECO:0000256" key="3">
    <source>
        <dbReference type="ARBA" id="ARBA00023002"/>
    </source>
</evidence>
<evidence type="ECO:0000256" key="4">
    <source>
        <dbReference type="ARBA" id="ARBA00023004"/>
    </source>
</evidence>
<accession>X1CF37</accession>
<keyword evidence="1" id="KW-0004">4Fe-4S</keyword>
<keyword evidence="2" id="KW-0479">Metal-binding</keyword>
<dbReference type="GO" id="GO:0051539">
    <property type="term" value="F:4 iron, 4 sulfur cluster binding"/>
    <property type="evidence" value="ECO:0007669"/>
    <property type="project" value="UniProtKB-KW"/>
</dbReference>